<feature type="domain" description="Flavin reductase like" evidence="2">
    <location>
        <begin position="19"/>
        <end position="165"/>
    </location>
</feature>
<protein>
    <submittedName>
        <fullName evidence="3">Flavin reductase family protein</fullName>
        <ecNumber evidence="3">1.-.-.-</ecNumber>
    </submittedName>
</protein>
<dbReference type="EMBL" id="CP126980">
    <property type="protein sequence ID" value="WIN00596.1"/>
    <property type="molecule type" value="Genomic_DNA"/>
</dbReference>
<dbReference type="SMART" id="SM00903">
    <property type="entry name" value="Flavin_Reduct"/>
    <property type="match status" value="1"/>
</dbReference>
<dbReference type="EC" id="1.-.-.-" evidence="3"/>
<dbReference type="InterPro" id="IPR050268">
    <property type="entry name" value="NADH-dep_flavin_reductase"/>
</dbReference>
<evidence type="ECO:0000259" key="2">
    <source>
        <dbReference type="SMART" id="SM00903"/>
    </source>
</evidence>
<keyword evidence="4" id="KW-1185">Reference proteome</keyword>
<sequence length="173" mass="18463">MTIDPTLGTPPATDLRLLMASFPTGVSVVTALGEPAVPRGMTCTSLCSVSLDPPVLLVCLRSDSPTREAVAGSSRFAVNLLHARSQQVARMFASGRADRFDLIQWRHGAEAAGPHLVADAHTVADCSVLATHVVGTHTVVMGRVERVTALREQNPLLYGLRRYATWPDAPEPA</sequence>
<evidence type="ECO:0000256" key="1">
    <source>
        <dbReference type="ARBA" id="ARBA00023002"/>
    </source>
</evidence>
<reference evidence="3 4" key="1">
    <citation type="submission" date="2023-06" db="EMBL/GenBank/DDBJ databases">
        <authorList>
            <person name="Yushchuk O."/>
            <person name="Binda E."/>
            <person name="Ruckert-Reed C."/>
            <person name="Fedorenko V."/>
            <person name="Kalinowski J."/>
            <person name="Marinelli F."/>
        </authorList>
    </citation>
    <scope>NUCLEOTIDE SEQUENCE [LARGE SCALE GENOMIC DNA]</scope>
    <source>
        <strain evidence="3 4">NRRL 3884</strain>
    </source>
</reference>
<organism evidence="3 4">
    <name type="scientific">Actinoplanes oblitus</name>
    <dbReference type="NCBI Taxonomy" id="3040509"/>
    <lineage>
        <taxon>Bacteria</taxon>
        <taxon>Bacillati</taxon>
        <taxon>Actinomycetota</taxon>
        <taxon>Actinomycetes</taxon>
        <taxon>Micromonosporales</taxon>
        <taxon>Micromonosporaceae</taxon>
        <taxon>Actinoplanes</taxon>
    </lineage>
</organism>
<dbReference type="InterPro" id="IPR002563">
    <property type="entry name" value="Flavin_Rdtase-like_dom"/>
</dbReference>
<dbReference type="PANTHER" id="PTHR30466:SF1">
    <property type="entry name" value="FMN REDUCTASE (NADH) RUTF"/>
    <property type="match status" value="1"/>
</dbReference>
<keyword evidence="1 3" id="KW-0560">Oxidoreductase</keyword>
<dbReference type="PANTHER" id="PTHR30466">
    <property type="entry name" value="FLAVIN REDUCTASE"/>
    <property type="match status" value="1"/>
</dbReference>
<dbReference type="InterPro" id="IPR012349">
    <property type="entry name" value="Split_barrel_FMN-bd"/>
</dbReference>
<proteinExistence type="predicted"/>
<evidence type="ECO:0000313" key="3">
    <source>
        <dbReference type="EMBL" id="WIN00596.1"/>
    </source>
</evidence>
<dbReference type="RefSeq" id="WP_284922125.1">
    <property type="nucleotide sequence ID" value="NZ_CP126980.1"/>
</dbReference>
<dbReference type="Pfam" id="PF01613">
    <property type="entry name" value="Flavin_Reduct"/>
    <property type="match status" value="1"/>
</dbReference>
<dbReference type="SUPFAM" id="SSF50475">
    <property type="entry name" value="FMN-binding split barrel"/>
    <property type="match status" value="1"/>
</dbReference>
<dbReference type="Proteomes" id="UP001240150">
    <property type="component" value="Chromosome"/>
</dbReference>
<name>A0ABY8WUF6_9ACTN</name>
<evidence type="ECO:0000313" key="4">
    <source>
        <dbReference type="Proteomes" id="UP001240150"/>
    </source>
</evidence>
<dbReference type="GO" id="GO:0016491">
    <property type="term" value="F:oxidoreductase activity"/>
    <property type="evidence" value="ECO:0007669"/>
    <property type="project" value="UniProtKB-KW"/>
</dbReference>
<gene>
    <name evidence="3" type="ORF">ACTOB_004311</name>
</gene>
<accession>A0ABY8WUF6</accession>
<dbReference type="Gene3D" id="2.30.110.10">
    <property type="entry name" value="Electron Transport, Fmn-binding Protein, Chain A"/>
    <property type="match status" value="1"/>
</dbReference>